<feature type="domain" description="Four-carbon acid sugar kinase nucleotide binding" evidence="8">
    <location>
        <begin position="280"/>
        <end position="453"/>
    </location>
</feature>
<dbReference type="InterPro" id="IPR010737">
    <property type="entry name" value="4-carb_acid_sugar_kinase_N"/>
</dbReference>
<evidence type="ECO:0000256" key="2">
    <source>
        <dbReference type="ARBA" id="ARBA00022679"/>
    </source>
</evidence>
<dbReference type="InterPro" id="IPR042213">
    <property type="entry name" value="NBD_C_sf"/>
</dbReference>
<dbReference type="InterPro" id="IPR037051">
    <property type="entry name" value="4-carb_acid_sugar_kinase_N_sf"/>
</dbReference>
<dbReference type="Gene3D" id="3.40.50.10840">
    <property type="entry name" value="Putative sugar-binding, N-terminal domain"/>
    <property type="match status" value="1"/>
</dbReference>
<evidence type="ECO:0000256" key="4">
    <source>
        <dbReference type="ARBA" id="ARBA00022777"/>
    </source>
</evidence>
<name>A0A2H4ZPM3_9EUKA</name>
<keyword evidence="9" id="KW-0934">Plastid</keyword>
<keyword evidence="5" id="KW-0067">ATP-binding</keyword>
<organism evidence="9">
    <name type="scientific">Paulinella longichromatophora</name>
    <dbReference type="NCBI Taxonomy" id="1708747"/>
    <lineage>
        <taxon>Eukaryota</taxon>
        <taxon>Sar</taxon>
        <taxon>Rhizaria</taxon>
        <taxon>Cercozoa</taxon>
        <taxon>Imbricatea</taxon>
        <taxon>Silicofilosea</taxon>
        <taxon>Euglyphida</taxon>
        <taxon>Paulinellidae</taxon>
        <taxon>Paulinella</taxon>
    </lineage>
</organism>
<dbReference type="Pfam" id="PF17042">
    <property type="entry name" value="NBD_C"/>
    <property type="match status" value="1"/>
</dbReference>
<dbReference type="Gene3D" id="3.40.980.20">
    <property type="entry name" value="Four-carbon acid sugar kinase, nucleotide binding domain"/>
    <property type="match status" value="1"/>
</dbReference>
<dbReference type="GO" id="GO:0005524">
    <property type="term" value="F:ATP binding"/>
    <property type="evidence" value="ECO:0007669"/>
    <property type="project" value="UniProtKB-KW"/>
</dbReference>
<keyword evidence="6" id="KW-0119">Carbohydrate metabolism</keyword>
<dbReference type="SUPFAM" id="SSF142764">
    <property type="entry name" value="YgbK-like"/>
    <property type="match status" value="1"/>
</dbReference>
<geneLocation type="plastid" evidence="9"/>
<gene>
    <name evidence="9" type="ORF">PLO_469</name>
</gene>
<proteinExistence type="inferred from homology"/>
<evidence type="ECO:0008006" key="10">
    <source>
        <dbReference type="Google" id="ProtNLM"/>
    </source>
</evidence>
<keyword evidence="3" id="KW-0547">Nucleotide-binding</keyword>
<comment type="similarity">
    <text evidence="1">Belongs to the four-carbon acid sugar kinase family.</text>
</comment>
<dbReference type="EMBL" id="MG264610">
    <property type="protein sequence ID" value="AUG32463.1"/>
    <property type="molecule type" value="Genomic_DNA"/>
</dbReference>
<keyword evidence="2" id="KW-0808">Transferase</keyword>
<protein>
    <recommendedName>
        <fullName evidence="10">Four-carbon acid sugar kinase family protein</fullName>
    </recommendedName>
</protein>
<dbReference type="AlphaFoldDB" id="A0A2H4ZPM3"/>
<evidence type="ECO:0000259" key="8">
    <source>
        <dbReference type="Pfam" id="PF17042"/>
    </source>
</evidence>
<evidence type="ECO:0000259" key="7">
    <source>
        <dbReference type="Pfam" id="PF07005"/>
    </source>
</evidence>
<keyword evidence="4" id="KW-0418">Kinase</keyword>
<evidence type="ECO:0000256" key="6">
    <source>
        <dbReference type="ARBA" id="ARBA00023277"/>
    </source>
</evidence>
<evidence type="ECO:0000256" key="1">
    <source>
        <dbReference type="ARBA" id="ARBA00005715"/>
    </source>
</evidence>
<dbReference type="Pfam" id="PF07005">
    <property type="entry name" value="SBD_N"/>
    <property type="match status" value="1"/>
</dbReference>
<evidence type="ECO:0000256" key="3">
    <source>
        <dbReference type="ARBA" id="ARBA00022741"/>
    </source>
</evidence>
<dbReference type="InterPro" id="IPR031475">
    <property type="entry name" value="NBD_C"/>
</dbReference>
<evidence type="ECO:0000313" key="9">
    <source>
        <dbReference type="EMBL" id="AUG32463.1"/>
    </source>
</evidence>
<sequence>MASSKILIIDDDPTGSQTVNSCPLLLSWDQANLRTNLRNSSPLLFILANTRGMPADAASKVVSDICQSLKKALLYEGIDDWLIISRSDSTLRGHFPIETDIITTELGYFQATFFIPCFLEGHRKTIDAVHILEGIPIHKTPFARDHLFGFSTSFLPQFISQKSNSEIKEKNVVQINSNFLDKAIVSNESYQILEQQIRALNKNAFVVVDAQNSEQLKTFSSVMKKICFNKSSHQENKRFLFRSAASFITELADLPPQPLNIKQLCNLRRRNSEGEPLPGLIMVGSYVPLADSQLENLLADPLCTGLELPLSQLVNILKEPTSTKIIAQFEQKWFQELQTIIINHKTPVLFTSRGELNLPCSEERLVFGRKIAELMARLAAALAPQLGYLISKGGITSQLLLTTGLNLSWVYLDGQILPGLSLVRQLQNIWVSSAFQGLPILTFPGNLGNANTLKAAWSLMESGNSIV</sequence>
<evidence type="ECO:0000256" key="5">
    <source>
        <dbReference type="ARBA" id="ARBA00022840"/>
    </source>
</evidence>
<feature type="domain" description="Four-carbon acid sugar kinase N-terminal" evidence="7">
    <location>
        <begin position="6"/>
        <end position="251"/>
    </location>
</feature>
<reference evidence="9" key="1">
    <citation type="submission" date="2017-10" db="EMBL/GenBank/DDBJ databases">
        <title>Paulinella longichromatophora chromatophore genome.</title>
        <authorList>
            <person name="Lhee D."/>
            <person name="Yoon H.S."/>
        </authorList>
    </citation>
    <scope>NUCLEOTIDE SEQUENCE</scope>
</reference>
<dbReference type="GO" id="GO:0016301">
    <property type="term" value="F:kinase activity"/>
    <property type="evidence" value="ECO:0007669"/>
    <property type="project" value="UniProtKB-KW"/>
</dbReference>
<accession>A0A2H4ZPM3</accession>